<proteinExistence type="predicted"/>
<dbReference type="AlphaFoldDB" id="A0A2I0LFH1"/>
<feature type="region of interest" description="Disordered" evidence="1">
    <location>
        <begin position="1"/>
        <end position="61"/>
    </location>
</feature>
<gene>
    <name evidence="2" type="ORF">CRG98_000607</name>
</gene>
<reference evidence="2 3" key="1">
    <citation type="submission" date="2017-11" db="EMBL/GenBank/DDBJ databases">
        <title>De-novo sequencing of pomegranate (Punica granatum L.) genome.</title>
        <authorList>
            <person name="Akparov Z."/>
            <person name="Amiraslanov A."/>
            <person name="Hajiyeva S."/>
            <person name="Abbasov M."/>
            <person name="Kaur K."/>
            <person name="Hamwieh A."/>
            <person name="Solovyev V."/>
            <person name="Salamov A."/>
            <person name="Braich B."/>
            <person name="Kosarev P."/>
            <person name="Mahmoud A."/>
            <person name="Hajiyev E."/>
            <person name="Babayeva S."/>
            <person name="Izzatullayeva V."/>
            <person name="Mammadov A."/>
            <person name="Mammadov A."/>
            <person name="Sharifova S."/>
            <person name="Ojaghi J."/>
            <person name="Eynullazada K."/>
            <person name="Bayramov B."/>
            <person name="Abdulazimova A."/>
            <person name="Shahmuradov I."/>
        </authorList>
    </citation>
    <scope>NUCLEOTIDE SEQUENCE [LARGE SCALE GENOMIC DNA]</scope>
    <source>
        <strain evidence="3">cv. AG2017</strain>
        <tissue evidence="2">Leaf</tissue>
    </source>
</reference>
<evidence type="ECO:0000313" key="3">
    <source>
        <dbReference type="Proteomes" id="UP000233551"/>
    </source>
</evidence>
<evidence type="ECO:0000256" key="1">
    <source>
        <dbReference type="SAM" id="MobiDB-lite"/>
    </source>
</evidence>
<sequence>MEGSGLLIGEPQPLNQSRALSQSSRSIRGLGPPIGDSDPSIKVAGTHEGRRPLGGGVKVTDWRPRPSFPFDFLSMT</sequence>
<dbReference type="Proteomes" id="UP000233551">
    <property type="component" value="Unassembled WGS sequence"/>
</dbReference>
<accession>A0A2I0LFH1</accession>
<organism evidence="2 3">
    <name type="scientific">Punica granatum</name>
    <name type="common">Pomegranate</name>
    <dbReference type="NCBI Taxonomy" id="22663"/>
    <lineage>
        <taxon>Eukaryota</taxon>
        <taxon>Viridiplantae</taxon>
        <taxon>Streptophyta</taxon>
        <taxon>Embryophyta</taxon>
        <taxon>Tracheophyta</taxon>
        <taxon>Spermatophyta</taxon>
        <taxon>Magnoliopsida</taxon>
        <taxon>eudicotyledons</taxon>
        <taxon>Gunneridae</taxon>
        <taxon>Pentapetalae</taxon>
        <taxon>rosids</taxon>
        <taxon>malvids</taxon>
        <taxon>Myrtales</taxon>
        <taxon>Lythraceae</taxon>
        <taxon>Punica</taxon>
    </lineage>
</organism>
<protein>
    <submittedName>
        <fullName evidence="2">Uncharacterized protein</fullName>
    </submittedName>
</protein>
<keyword evidence="3" id="KW-1185">Reference proteome</keyword>
<feature type="compositionally biased region" description="Polar residues" evidence="1">
    <location>
        <begin position="13"/>
        <end position="26"/>
    </location>
</feature>
<name>A0A2I0LFH1_PUNGR</name>
<comment type="caution">
    <text evidence="2">The sequence shown here is derived from an EMBL/GenBank/DDBJ whole genome shotgun (WGS) entry which is preliminary data.</text>
</comment>
<evidence type="ECO:0000313" key="2">
    <source>
        <dbReference type="EMBL" id="PKI78966.1"/>
    </source>
</evidence>
<dbReference type="EMBL" id="PGOL01000023">
    <property type="protein sequence ID" value="PKI78966.1"/>
    <property type="molecule type" value="Genomic_DNA"/>
</dbReference>